<protein>
    <submittedName>
        <fullName evidence="2">Putative membrane protein</fullName>
    </submittedName>
</protein>
<feature type="transmembrane region" description="Helical" evidence="1">
    <location>
        <begin position="67"/>
        <end position="87"/>
    </location>
</feature>
<evidence type="ECO:0000313" key="2">
    <source>
        <dbReference type="EMBL" id="KIE46377.1"/>
    </source>
</evidence>
<feature type="transmembrane region" description="Helical" evidence="1">
    <location>
        <begin position="165"/>
        <end position="185"/>
    </location>
</feature>
<dbReference type="AlphaFoldDB" id="A0A0C1QZ61"/>
<keyword evidence="1" id="KW-1133">Transmembrane helix</keyword>
<feature type="transmembrane region" description="Helical" evidence="1">
    <location>
        <begin position="138"/>
        <end position="158"/>
    </location>
</feature>
<feature type="transmembrane region" description="Helical" evidence="1">
    <location>
        <begin position="35"/>
        <end position="55"/>
    </location>
</feature>
<name>A0A0C1QZ61_9CLOT</name>
<organism evidence="2 3">
    <name type="scientific">Clostridium argentinense CDC 2741</name>
    <dbReference type="NCBI Taxonomy" id="1418104"/>
    <lineage>
        <taxon>Bacteria</taxon>
        <taxon>Bacillati</taxon>
        <taxon>Bacillota</taxon>
        <taxon>Clostridia</taxon>
        <taxon>Eubacteriales</taxon>
        <taxon>Clostridiaceae</taxon>
        <taxon>Clostridium</taxon>
    </lineage>
</organism>
<reference evidence="2 3" key="1">
    <citation type="journal article" date="2015" name="Infect. Genet. Evol.">
        <title>Genomic sequences of six botulinum neurotoxin-producing strains representing three clostridial species illustrate the mobility and diversity of botulinum neurotoxin genes.</title>
        <authorList>
            <person name="Smith T.J."/>
            <person name="Hill K.K."/>
            <person name="Xie G."/>
            <person name="Foley B.T."/>
            <person name="Williamson C.H."/>
            <person name="Foster J.T."/>
            <person name="Johnson S.L."/>
            <person name="Chertkov O."/>
            <person name="Teshima H."/>
            <person name="Gibbons H.S."/>
            <person name="Johnsky L.A."/>
            <person name="Karavis M.A."/>
            <person name="Smith L.A."/>
        </authorList>
    </citation>
    <scope>NUCLEOTIDE SEQUENCE [LARGE SCALE GENOMIC DNA]</scope>
    <source>
        <strain evidence="2 3">CDC 2741</strain>
    </source>
</reference>
<gene>
    <name evidence="2" type="ORF">U732_2023</name>
</gene>
<feature type="transmembrane region" description="Helical" evidence="1">
    <location>
        <begin position="6"/>
        <end position="28"/>
    </location>
</feature>
<keyword evidence="3" id="KW-1185">Reference proteome</keyword>
<sequence length="223" mass="25793">MVGYIYLACILGMIMLIYEGITTSISYAPGKIKHITVIALILVLLRYISLLLLYLNQRVLYVYLLKPIMFLEIVYLPVIGFICIYIFSRNDKIKLNYFYFISTIFLIVYLFIAVKAPIKTTLSEFYGYTIILEKDYNMYLMLCIINTICFVMGIRAYGYKYSNKLGSLLIIISSLLTLASVLLAIVDMRFFGAKLVGEILWVITMIYGLRKFKQNHKKGVFSK</sequence>
<evidence type="ECO:0000256" key="1">
    <source>
        <dbReference type="SAM" id="Phobius"/>
    </source>
</evidence>
<proteinExistence type="predicted"/>
<feature type="transmembrane region" description="Helical" evidence="1">
    <location>
        <begin position="191"/>
        <end position="209"/>
    </location>
</feature>
<keyword evidence="1" id="KW-0472">Membrane</keyword>
<dbReference type="EMBL" id="AYSO01000017">
    <property type="protein sequence ID" value="KIE46377.1"/>
    <property type="molecule type" value="Genomic_DNA"/>
</dbReference>
<accession>A0A0C1QZ61</accession>
<feature type="transmembrane region" description="Helical" evidence="1">
    <location>
        <begin position="99"/>
        <end position="118"/>
    </location>
</feature>
<evidence type="ECO:0000313" key="3">
    <source>
        <dbReference type="Proteomes" id="UP000031366"/>
    </source>
</evidence>
<dbReference type="Proteomes" id="UP000031366">
    <property type="component" value="Unassembled WGS sequence"/>
</dbReference>
<keyword evidence="1" id="KW-0812">Transmembrane</keyword>
<comment type="caution">
    <text evidence="2">The sequence shown here is derived from an EMBL/GenBank/DDBJ whole genome shotgun (WGS) entry which is preliminary data.</text>
</comment>